<reference evidence="2" key="1">
    <citation type="submission" date="2021-11" db="EMBL/GenBank/DDBJ databases">
        <title>Halomonas sp., isolated from a coastal aquaculture zone in Dongshan Bay.</title>
        <authorList>
            <person name="Lin W."/>
        </authorList>
    </citation>
    <scope>NUCLEOTIDE SEQUENCE</scope>
    <source>
        <strain evidence="2">Yzlin-01</strain>
    </source>
</reference>
<dbReference type="Pfam" id="PF03993">
    <property type="entry name" value="DUF349"/>
    <property type="match status" value="3"/>
</dbReference>
<name>A0ABT2EH48_9GAMM</name>
<dbReference type="RefSeq" id="WP_259037373.1">
    <property type="nucleotide sequence ID" value="NZ_JAJISC010000008.1"/>
</dbReference>
<proteinExistence type="predicted"/>
<dbReference type="Proteomes" id="UP001165542">
    <property type="component" value="Unassembled WGS sequence"/>
</dbReference>
<dbReference type="EMBL" id="JAJISC010000008">
    <property type="protein sequence ID" value="MCS2610881.1"/>
    <property type="molecule type" value="Genomic_DNA"/>
</dbReference>
<organism evidence="2 3">
    <name type="scientific">Halomonas dongshanensis</name>
    <dbReference type="NCBI Taxonomy" id="2890835"/>
    <lineage>
        <taxon>Bacteria</taxon>
        <taxon>Pseudomonadati</taxon>
        <taxon>Pseudomonadota</taxon>
        <taxon>Gammaproteobacteria</taxon>
        <taxon>Oceanospirillales</taxon>
        <taxon>Halomonadaceae</taxon>
        <taxon>Halomonas</taxon>
    </lineage>
</organism>
<dbReference type="InterPro" id="IPR016024">
    <property type="entry name" value="ARM-type_fold"/>
</dbReference>
<sequence>MHGLFRRLFAPRWQHPDAETRRQALATLDPANPEQRKTLERLTKDPDASVRWAALERLDDLPRLMDEAASWLGNAPVSDSAAHRALLGRLCGRIGSTDLTTRKALLARIEQPGLLAAIAFEGDNLGLRLQALERLDDEAYLIEQACDNGVASVRQRAAERVTSEEGLKQLVKQARRDRQVMRLARDRLSQLRADAEWVTQQENQRKHVLDQLEQQARSAWEPLYGARLRHLQREWEQLTHPASAEEETRYQQAIIGCRRTLQQHEAREQSQRHSESLRDQSSEQREQLITSLEETLSALRHARKLSIQDMASLAAQRRLHGQRWQTLSDSHPPSESQRQRYQAAIAIAETFGDAWQRLLEQAPTLERALEADDYAALEQALRACRWPSELKAPPLIADARRALEGANADSAASSPSLAQAEEDLDTLEQWLERGNFNNANRLHQRVKPAIDALTGSDAEPLQARLKKLGARLAEMRDWRGFAAGPKRTQLCAAIEALADDETLSDDALDRRHRQLVKEWSALGDAAANREQSTQFRSASDRIHQRLASWRERLSQEREVNLKAREALCEQLEALLDQPADNADPDALREIRDKARHQWRHHTPVPREQADAIGRRFGKIRHRLQALIDERAEQIADHKRHLVEATQALSNSDQPLSQRIEQAKALQQQWRALGRAPKGEEQALWKAFRAECDRLFAERDEQSKARASYQQTQLDAMQALIDQMEQWQPNDASESAKLDAFLAEAERLEPLPRHRRSEGMQRRLSGIVRARRERLSRLAMAEIARQWKGLIALQRAHLAADQKALDEGVRDEVDAQAVVGNEALPPEARNAHKTRNRQRLALAQEASSAQATEMAERLARLRVHLALLVQGRVMQGDEPLRLAIQVERLNEGMNQLPDREAEIRSVLAAILALGPMPLVVWEKEKRELGALLEHLSRVPPP</sequence>
<protein>
    <submittedName>
        <fullName evidence="2">DUF349 domain-containing protein</fullName>
    </submittedName>
</protein>
<accession>A0ABT2EH48</accession>
<evidence type="ECO:0000256" key="1">
    <source>
        <dbReference type="SAM" id="MobiDB-lite"/>
    </source>
</evidence>
<evidence type="ECO:0000313" key="2">
    <source>
        <dbReference type="EMBL" id="MCS2610881.1"/>
    </source>
</evidence>
<dbReference type="SUPFAM" id="SSF48371">
    <property type="entry name" value="ARM repeat"/>
    <property type="match status" value="1"/>
</dbReference>
<comment type="caution">
    <text evidence="2">The sequence shown here is derived from an EMBL/GenBank/DDBJ whole genome shotgun (WGS) entry which is preliminary data.</text>
</comment>
<feature type="region of interest" description="Disordered" evidence="1">
    <location>
        <begin position="261"/>
        <end position="286"/>
    </location>
</feature>
<dbReference type="InterPro" id="IPR007139">
    <property type="entry name" value="DUF349"/>
</dbReference>
<keyword evidence="3" id="KW-1185">Reference proteome</keyword>
<gene>
    <name evidence="2" type="ORF">LLY24_16310</name>
</gene>
<evidence type="ECO:0000313" key="3">
    <source>
        <dbReference type="Proteomes" id="UP001165542"/>
    </source>
</evidence>
<feature type="compositionally biased region" description="Basic and acidic residues" evidence="1">
    <location>
        <begin position="262"/>
        <end position="286"/>
    </location>
</feature>